<protein>
    <submittedName>
        <fullName evidence="1">Uncharacterized protein</fullName>
    </submittedName>
</protein>
<keyword evidence="2" id="KW-1185">Reference proteome</keyword>
<evidence type="ECO:0000313" key="1">
    <source>
        <dbReference type="EMBL" id="ETO04712.1"/>
    </source>
</evidence>
<dbReference type="Proteomes" id="UP000023152">
    <property type="component" value="Unassembled WGS sequence"/>
</dbReference>
<accession>X6LU91</accession>
<sequence length="247" mass="28625">TSEESISTNESDNETVLNEFNVRTGDLNELFYKPVTKRNENESESDTEKASNIRYKLLDDVISHTMTFCSVCRSWHCKLLFRPHRVATSGELKSTMARRNLQNGAHCRLCEKDMLTETKDQTAISVLKNEKPATELDCIVFKDKQYYDVILQASENSTLNRTNAFASTQNANSAGTEQKAVVVNDMQIKLAHENIDCKESNICKMLLSRTYNHTYEFIIYAIHIYYLYADNIQKKIFFFDHKMHQFK</sequence>
<comment type="caution">
    <text evidence="1">The sequence shown here is derived from an EMBL/GenBank/DDBJ whole genome shotgun (WGS) entry which is preliminary data.</text>
</comment>
<organism evidence="1 2">
    <name type="scientific">Reticulomyxa filosa</name>
    <dbReference type="NCBI Taxonomy" id="46433"/>
    <lineage>
        <taxon>Eukaryota</taxon>
        <taxon>Sar</taxon>
        <taxon>Rhizaria</taxon>
        <taxon>Retaria</taxon>
        <taxon>Foraminifera</taxon>
        <taxon>Monothalamids</taxon>
        <taxon>Reticulomyxidae</taxon>
        <taxon>Reticulomyxa</taxon>
    </lineage>
</organism>
<proteinExistence type="predicted"/>
<dbReference type="AlphaFoldDB" id="X6LU91"/>
<evidence type="ECO:0000313" key="2">
    <source>
        <dbReference type="Proteomes" id="UP000023152"/>
    </source>
</evidence>
<dbReference type="EMBL" id="ASPP01029017">
    <property type="protein sequence ID" value="ETO04712.1"/>
    <property type="molecule type" value="Genomic_DNA"/>
</dbReference>
<name>X6LU91_RETFI</name>
<reference evidence="1 2" key="1">
    <citation type="journal article" date="2013" name="Curr. Biol.">
        <title>The Genome of the Foraminiferan Reticulomyxa filosa.</title>
        <authorList>
            <person name="Glockner G."/>
            <person name="Hulsmann N."/>
            <person name="Schleicher M."/>
            <person name="Noegel A.A."/>
            <person name="Eichinger L."/>
            <person name="Gallinger C."/>
            <person name="Pawlowski J."/>
            <person name="Sierra R."/>
            <person name="Euteneuer U."/>
            <person name="Pillet L."/>
            <person name="Moustafa A."/>
            <person name="Platzer M."/>
            <person name="Groth M."/>
            <person name="Szafranski K."/>
            <person name="Schliwa M."/>
        </authorList>
    </citation>
    <scope>NUCLEOTIDE SEQUENCE [LARGE SCALE GENOMIC DNA]</scope>
</reference>
<feature type="non-terminal residue" evidence="1">
    <location>
        <position position="1"/>
    </location>
</feature>
<gene>
    <name evidence="1" type="ORF">RFI_32684</name>
</gene>